<dbReference type="GO" id="GO:0005794">
    <property type="term" value="C:Golgi apparatus"/>
    <property type="evidence" value="ECO:0007669"/>
    <property type="project" value="TreeGrafter"/>
</dbReference>
<gene>
    <name evidence="3" type="ORF">HK097_000565</name>
</gene>
<dbReference type="PANTHER" id="PTHR34391">
    <property type="entry name" value="UPF0658 GOLGI APPARATUS MEMBRANE PROTEIN C1952.10C-RELATED"/>
    <property type="match status" value="1"/>
</dbReference>
<accession>A0AAD5SMY8</accession>
<reference evidence="3" key="1">
    <citation type="submission" date="2020-05" db="EMBL/GenBank/DDBJ databases">
        <title>Phylogenomic resolution of chytrid fungi.</title>
        <authorList>
            <person name="Stajich J.E."/>
            <person name="Amses K."/>
            <person name="Simmons R."/>
            <person name="Seto K."/>
            <person name="Myers J."/>
            <person name="Bonds A."/>
            <person name="Quandt C.A."/>
            <person name="Barry K."/>
            <person name="Liu P."/>
            <person name="Grigoriev I."/>
            <person name="Longcore J.E."/>
            <person name="James T.Y."/>
        </authorList>
    </citation>
    <scope>NUCLEOTIDE SEQUENCE</scope>
    <source>
        <strain evidence="3">JEL0318</strain>
    </source>
</reference>
<keyword evidence="2" id="KW-0812">Transmembrane</keyword>
<dbReference type="EMBL" id="JADGJD010000011">
    <property type="protein sequence ID" value="KAJ3057101.1"/>
    <property type="molecule type" value="Genomic_DNA"/>
</dbReference>
<proteinExistence type="predicted"/>
<feature type="transmembrane region" description="Helical" evidence="2">
    <location>
        <begin position="282"/>
        <end position="305"/>
    </location>
</feature>
<feature type="transmembrane region" description="Helical" evidence="2">
    <location>
        <begin position="237"/>
        <end position="261"/>
    </location>
</feature>
<keyword evidence="2" id="KW-0472">Membrane</keyword>
<dbReference type="PANTHER" id="PTHR34391:SF2">
    <property type="entry name" value="TRP C-TERMINAL DOMAIN-CONTAINING PROTEIN"/>
    <property type="match status" value="1"/>
</dbReference>
<feature type="transmembrane region" description="Helical" evidence="2">
    <location>
        <begin position="478"/>
        <end position="497"/>
    </location>
</feature>
<feature type="compositionally biased region" description="Polar residues" evidence="1">
    <location>
        <begin position="102"/>
        <end position="119"/>
    </location>
</feature>
<feature type="transmembrane region" description="Helical" evidence="2">
    <location>
        <begin position="438"/>
        <end position="458"/>
    </location>
</feature>
<feature type="compositionally biased region" description="Pro residues" evidence="1">
    <location>
        <begin position="48"/>
        <end position="66"/>
    </location>
</feature>
<feature type="compositionally biased region" description="Low complexity" evidence="1">
    <location>
        <begin position="22"/>
        <end position="47"/>
    </location>
</feature>
<sequence>MADDTPLSRLPTFTPPHHHGKPLGVVGSPPLSPSSSSPPSSAGYGQYPLPPPGGPSYPQQYPPQYPPHSSYSPQQPYPPQPYAQPYPPSPSQYARPTAPGTPHSQPGNYQLSSYNQQPSGIKHPQSRADDRDSLDDRHDKSKAGRDSTKQLLSERPQVQDASGSYSPQNTQSSFTDSDRRPKGSRWWPAGRWSQIALGFVVFELMVLIVVEAYYIYREDLFFDRTRFNDNDKKKAEFVYQSTFLAAQFFLLAVAWDAVMYVHSGDLTFSMRISITLSPSQKNILQIFALDIYSVGLAGYSLIQYFNWEELEENQKWTTESSMEVMQWTVIGFEIVSTLILFALTYSLYKEFGWDIYRIYGASVEVKKHLRNYHVLLVLLKFTMFFFSIFVVILLILVRRDAEQDRIRTELILGGVGVPLAVGTIVAGWVALKKESKPLMWTFGTGCGVGLVFVVYRLIRMRQAEYKAAYTSSTKYLTFFGVICGLHLILCMIFAVMTSKRFGRGLQKSLKEGRRAIFDEEDPAEIEARKRRNMNLDL</sequence>
<keyword evidence="2" id="KW-1133">Transmembrane helix</keyword>
<keyword evidence="4" id="KW-1185">Reference proteome</keyword>
<dbReference type="Proteomes" id="UP001212841">
    <property type="component" value="Unassembled WGS sequence"/>
</dbReference>
<evidence type="ECO:0000256" key="1">
    <source>
        <dbReference type="SAM" id="MobiDB-lite"/>
    </source>
</evidence>
<evidence type="ECO:0000256" key="2">
    <source>
        <dbReference type="SAM" id="Phobius"/>
    </source>
</evidence>
<evidence type="ECO:0000313" key="3">
    <source>
        <dbReference type="EMBL" id="KAJ3057101.1"/>
    </source>
</evidence>
<feature type="transmembrane region" description="Helical" evidence="2">
    <location>
        <begin position="410"/>
        <end position="431"/>
    </location>
</feature>
<feature type="transmembrane region" description="Helical" evidence="2">
    <location>
        <begin position="374"/>
        <end position="398"/>
    </location>
</feature>
<dbReference type="InterPro" id="IPR040410">
    <property type="entry name" value="UPF0658_Golgi"/>
</dbReference>
<feature type="compositionally biased region" description="Basic and acidic residues" evidence="1">
    <location>
        <begin position="126"/>
        <end position="148"/>
    </location>
</feature>
<feature type="compositionally biased region" description="Polar residues" evidence="1">
    <location>
        <begin position="159"/>
        <end position="175"/>
    </location>
</feature>
<name>A0AAD5SMY8_9FUNG</name>
<protein>
    <submittedName>
        <fullName evidence="3">Uncharacterized protein</fullName>
    </submittedName>
</protein>
<organism evidence="3 4">
    <name type="scientific">Rhizophlyctis rosea</name>
    <dbReference type="NCBI Taxonomy" id="64517"/>
    <lineage>
        <taxon>Eukaryota</taxon>
        <taxon>Fungi</taxon>
        <taxon>Fungi incertae sedis</taxon>
        <taxon>Chytridiomycota</taxon>
        <taxon>Chytridiomycota incertae sedis</taxon>
        <taxon>Chytridiomycetes</taxon>
        <taxon>Rhizophlyctidales</taxon>
        <taxon>Rhizophlyctidaceae</taxon>
        <taxon>Rhizophlyctis</taxon>
    </lineage>
</organism>
<comment type="caution">
    <text evidence="3">The sequence shown here is derived from an EMBL/GenBank/DDBJ whole genome shotgun (WGS) entry which is preliminary data.</text>
</comment>
<feature type="transmembrane region" description="Helical" evidence="2">
    <location>
        <begin position="195"/>
        <end position="217"/>
    </location>
</feature>
<evidence type="ECO:0000313" key="4">
    <source>
        <dbReference type="Proteomes" id="UP001212841"/>
    </source>
</evidence>
<feature type="region of interest" description="Disordered" evidence="1">
    <location>
        <begin position="1"/>
        <end position="185"/>
    </location>
</feature>
<dbReference type="AlphaFoldDB" id="A0AAD5SMY8"/>
<feature type="transmembrane region" description="Helical" evidence="2">
    <location>
        <begin position="325"/>
        <end position="348"/>
    </location>
</feature>
<feature type="compositionally biased region" description="Pro residues" evidence="1">
    <location>
        <begin position="75"/>
        <end position="90"/>
    </location>
</feature>